<sequence length="234" mass="27835">MPSRFEILPSELFLCFRIFIHSNVFTRLNQLKKLSLKIETSHHPTNGYDWEDIFKCLLNIKKLDFYVYNQKVDSVNLSVLTKSFQTDLYVKRQWHFVFDYSEGRRILQIYKMPCIIKRKYFDHELTITIVDNNNTENLSICKKLSSAFERMPPIRLYYLNVKSLKVSYLNSYLFAYSDRPSTNSKQLIEILSNQVICTHYSLRLIRKLDFPKAITQGNVIQSSNIFENVEQLRC</sequence>
<dbReference type="AlphaFoldDB" id="A0A815QG65"/>
<evidence type="ECO:0000313" key="2">
    <source>
        <dbReference type="EMBL" id="CAF4332647.1"/>
    </source>
</evidence>
<evidence type="ECO:0000313" key="3">
    <source>
        <dbReference type="Proteomes" id="UP000663829"/>
    </source>
</evidence>
<dbReference type="Proteomes" id="UP000663829">
    <property type="component" value="Unassembled WGS sequence"/>
</dbReference>
<proteinExistence type="predicted"/>
<dbReference type="EMBL" id="CAJNOQ010020096">
    <property type="protein sequence ID" value="CAF1462789.1"/>
    <property type="molecule type" value="Genomic_DNA"/>
</dbReference>
<keyword evidence="3" id="KW-1185">Reference proteome</keyword>
<dbReference type="Proteomes" id="UP000681722">
    <property type="component" value="Unassembled WGS sequence"/>
</dbReference>
<gene>
    <name evidence="1" type="ORF">GPM918_LOCUS35153</name>
    <name evidence="2" type="ORF">SRO942_LOCUS35866</name>
</gene>
<organism evidence="1 3">
    <name type="scientific">Didymodactylos carnosus</name>
    <dbReference type="NCBI Taxonomy" id="1234261"/>
    <lineage>
        <taxon>Eukaryota</taxon>
        <taxon>Metazoa</taxon>
        <taxon>Spiralia</taxon>
        <taxon>Gnathifera</taxon>
        <taxon>Rotifera</taxon>
        <taxon>Eurotatoria</taxon>
        <taxon>Bdelloidea</taxon>
        <taxon>Philodinida</taxon>
        <taxon>Philodinidae</taxon>
        <taxon>Didymodactylos</taxon>
    </lineage>
</organism>
<comment type="caution">
    <text evidence="1">The sequence shown here is derived from an EMBL/GenBank/DDBJ whole genome shotgun (WGS) entry which is preliminary data.</text>
</comment>
<reference evidence="1" key="1">
    <citation type="submission" date="2021-02" db="EMBL/GenBank/DDBJ databases">
        <authorList>
            <person name="Nowell W R."/>
        </authorList>
    </citation>
    <scope>NUCLEOTIDE SEQUENCE</scope>
</reference>
<evidence type="ECO:0000313" key="1">
    <source>
        <dbReference type="EMBL" id="CAF1462789.1"/>
    </source>
</evidence>
<feature type="non-terminal residue" evidence="1">
    <location>
        <position position="1"/>
    </location>
</feature>
<protein>
    <submittedName>
        <fullName evidence="1">Uncharacterized protein</fullName>
    </submittedName>
</protein>
<name>A0A815QG65_9BILA</name>
<dbReference type="EMBL" id="CAJOBC010085553">
    <property type="protein sequence ID" value="CAF4332647.1"/>
    <property type="molecule type" value="Genomic_DNA"/>
</dbReference>
<accession>A0A815QG65</accession>